<evidence type="ECO:0000313" key="10">
    <source>
        <dbReference type="Proteomes" id="UP000075886"/>
    </source>
</evidence>
<proteinExistence type="predicted"/>
<dbReference type="InterPro" id="IPR012934">
    <property type="entry name" value="Znf_AD"/>
</dbReference>
<feature type="domain" description="ZAD" evidence="8">
    <location>
        <begin position="6"/>
        <end position="81"/>
    </location>
</feature>
<feature type="domain" description="C2H2-type" evidence="7">
    <location>
        <begin position="369"/>
        <end position="396"/>
    </location>
</feature>
<dbReference type="GO" id="GO:0008270">
    <property type="term" value="F:zinc ion binding"/>
    <property type="evidence" value="ECO:0007669"/>
    <property type="project" value="UniProtKB-UniRule"/>
</dbReference>
<dbReference type="SUPFAM" id="SSF57667">
    <property type="entry name" value="beta-beta-alpha zinc fingers"/>
    <property type="match status" value="4"/>
</dbReference>
<dbReference type="EMBL" id="AXCN02001669">
    <property type="status" value="NOT_ANNOTATED_CDS"/>
    <property type="molecule type" value="Genomic_DNA"/>
</dbReference>
<keyword evidence="1 6" id="KW-0479">Metal-binding</keyword>
<dbReference type="FunFam" id="3.30.160.60:FF:002753">
    <property type="entry name" value="AGAP011403-PA"/>
    <property type="match status" value="1"/>
</dbReference>
<evidence type="ECO:0000256" key="5">
    <source>
        <dbReference type="PROSITE-ProRule" id="PRU00042"/>
    </source>
</evidence>
<feature type="domain" description="C2H2-type" evidence="7">
    <location>
        <begin position="256"/>
        <end position="284"/>
    </location>
</feature>
<dbReference type="InterPro" id="IPR036236">
    <property type="entry name" value="Znf_C2H2_sf"/>
</dbReference>
<dbReference type="VEuPathDB" id="VectorBase:AFAF011021"/>
<feature type="domain" description="C2H2-type" evidence="7">
    <location>
        <begin position="314"/>
        <end position="341"/>
    </location>
</feature>
<dbReference type="Gene3D" id="3.30.160.60">
    <property type="entry name" value="Classic Zinc Finger"/>
    <property type="match status" value="4"/>
</dbReference>
<evidence type="ECO:0000256" key="6">
    <source>
        <dbReference type="PROSITE-ProRule" id="PRU01263"/>
    </source>
</evidence>
<dbReference type="Pfam" id="PF07776">
    <property type="entry name" value="zf-AD"/>
    <property type="match status" value="1"/>
</dbReference>
<keyword evidence="10" id="KW-1185">Reference proteome</keyword>
<dbReference type="SMART" id="SM00355">
    <property type="entry name" value="ZnF_C2H2"/>
    <property type="match status" value="7"/>
</dbReference>
<evidence type="ECO:0000256" key="2">
    <source>
        <dbReference type="ARBA" id="ARBA00022737"/>
    </source>
</evidence>
<feature type="binding site" evidence="6">
    <location>
        <position position="57"/>
    </location>
    <ligand>
        <name>Zn(2+)</name>
        <dbReference type="ChEBI" id="CHEBI:29105"/>
    </ligand>
</feature>
<evidence type="ECO:0000256" key="4">
    <source>
        <dbReference type="ARBA" id="ARBA00022833"/>
    </source>
</evidence>
<dbReference type="PROSITE" id="PS00028">
    <property type="entry name" value="ZINC_FINGER_C2H2_1"/>
    <property type="match status" value="6"/>
</dbReference>
<dbReference type="EnsemblMetazoa" id="AFAF011021-RA">
    <property type="protein sequence ID" value="AFAF011021-PA"/>
    <property type="gene ID" value="AFAF011021"/>
</dbReference>
<reference evidence="9" key="2">
    <citation type="submission" date="2020-05" db="UniProtKB">
        <authorList>
            <consortium name="EnsemblMetazoa"/>
        </authorList>
    </citation>
    <scope>IDENTIFICATION</scope>
    <source>
        <strain evidence="9">FAR1</strain>
    </source>
</reference>
<evidence type="ECO:0008006" key="11">
    <source>
        <dbReference type="Google" id="ProtNLM"/>
    </source>
</evidence>
<accession>A0A182QIR4</accession>
<dbReference type="GO" id="GO:0005634">
    <property type="term" value="C:nucleus"/>
    <property type="evidence" value="ECO:0007669"/>
    <property type="project" value="InterPro"/>
</dbReference>
<dbReference type="SUPFAM" id="SSF57716">
    <property type="entry name" value="Glucocorticoid receptor-like (DNA-binding domain)"/>
    <property type="match status" value="1"/>
</dbReference>
<evidence type="ECO:0000259" key="7">
    <source>
        <dbReference type="PROSITE" id="PS50157"/>
    </source>
</evidence>
<evidence type="ECO:0000259" key="8">
    <source>
        <dbReference type="PROSITE" id="PS51915"/>
    </source>
</evidence>
<dbReference type="STRING" id="69004.A0A182QIR4"/>
<name>A0A182QIR4_9DIPT</name>
<feature type="domain" description="C2H2-type" evidence="7">
    <location>
        <begin position="227"/>
        <end position="250"/>
    </location>
</feature>
<protein>
    <recommendedName>
        <fullName evidence="11">Protein krueppel</fullName>
    </recommendedName>
</protein>
<feature type="binding site" evidence="6">
    <location>
        <position position="11"/>
    </location>
    <ligand>
        <name>Zn(2+)</name>
        <dbReference type="ChEBI" id="CHEBI:29105"/>
    </ligand>
</feature>
<dbReference type="SMART" id="SM00868">
    <property type="entry name" value="zf-AD"/>
    <property type="match status" value="1"/>
</dbReference>
<feature type="binding site" evidence="6">
    <location>
        <position position="8"/>
    </location>
    <ligand>
        <name>Zn(2+)</name>
        <dbReference type="ChEBI" id="CHEBI:29105"/>
    </ligand>
</feature>
<dbReference type="Pfam" id="PF00096">
    <property type="entry name" value="zf-C2H2"/>
    <property type="match status" value="5"/>
</dbReference>
<keyword evidence="2" id="KW-0677">Repeat</keyword>
<feature type="domain" description="C2H2-type" evidence="7">
    <location>
        <begin position="285"/>
        <end position="313"/>
    </location>
</feature>
<feature type="domain" description="C2H2-type" evidence="7">
    <location>
        <begin position="342"/>
        <end position="366"/>
    </location>
</feature>
<reference evidence="10" key="1">
    <citation type="submission" date="2014-01" db="EMBL/GenBank/DDBJ databases">
        <title>The Genome Sequence of Anopheles farauti FAR1 (V2).</title>
        <authorList>
            <consortium name="The Broad Institute Genomics Platform"/>
            <person name="Neafsey D.E."/>
            <person name="Besansky N."/>
            <person name="Howell P."/>
            <person name="Walton C."/>
            <person name="Young S.K."/>
            <person name="Zeng Q."/>
            <person name="Gargeya S."/>
            <person name="Fitzgerald M."/>
            <person name="Haas B."/>
            <person name="Abouelleil A."/>
            <person name="Allen A.W."/>
            <person name="Alvarado L."/>
            <person name="Arachchi H.M."/>
            <person name="Berlin A.M."/>
            <person name="Chapman S.B."/>
            <person name="Gainer-Dewar J."/>
            <person name="Goldberg J."/>
            <person name="Griggs A."/>
            <person name="Gujja S."/>
            <person name="Hansen M."/>
            <person name="Howarth C."/>
            <person name="Imamovic A."/>
            <person name="Ireland A."/>
            <person name="Larimer J."/>
            <person name="McCowan C."/>
            <person name="Murphy C."/>
            <person name="Pearson M."/>
            <person name="Poon T.W."/>
            <person name="Priest M."/>
            <person name="Roberts A."/>
            <person name="Saif S."/>
            <person name="Shea T."/>
            <person name="Sisk P."/>
            <person name="Sykes S."/>
            <person name="Wortman J."/>
            <person name="Nusbaum C."/>
            <person name="Birren B."/>
        </authorList>
    </citation>
    <scope>NUCLEOTIDE SEQUENCE [LARGE SCALE GENOMIC DNA]</scope>
    <source>
        <strain evidence="10">FAR1</strain>
    </source>
</reference>
<dbReference type="PANTHER" id="PTHR24379">
    <property type="entry name" value="KRAB AND ZINC FINGER DOMAIN-CONTAINING"/>
    <property type="match status" value="1"/>
</dbReference>
<dbReference type="Proteomes" id="UP000075886">
    <property type="component" value="Unassembled WGS sequence"/>
</dbReference>
<dbReference type="InterPro" id="IPR013087">
    <property type="entry name" value="Znf_C2H2_type"/>
</dbReference>
<dbReference type="PANTHER" id="PTHR24379:SF121">
    <property type="entry name" value="C2H2-TYPE DOMAIN-CONTAINING PROTEIN"/>
    <property type="match status" value="1"/>
</dbReference>
<dbReference type="Gene3D" id="3.40.1800.20">
    <property type="match status" value="1"/>
</dbReference>
<dbReference type="PROSITE" id="PS50157">
    <property type="entry name" value="ZINC_FINGER_C2H2_2"/>
    <property type="match status" value="6"/>
</dbReference>
<keyword evidence="3 5" id="KW-0863">Zinc-finger</keyword>
<sequence>MAQICNICRFCLNQGDHNLYFIPNIINDMLTIHDIELFTGIQLVSEESIPYAVCADCYHHLKTAVAFRNLCVRNDTYFRENFLLHVEVLKDDGTDTILPGSNHFEEKFEFEDECTEEFLEDAIELTYDEDSMPDDNELAHNVIVSNKDEQSGKTIPIKTCNSKLEKNVGASIKTHSSSPSKGSLPTQSKRFERTKLEYGLRKQCEICGSLVTDLRRHLRCHKDEIQYVCTYCGIRMSDNGNLLRHIQAVHLKKVIKSCEICNKNFTVIASYVSHMRSQHDIGKTHDCNICSKKFNHRSGLREHIIRLHTDERKFKCSTCGSQWKTQRTLQVHERVHSSEQPYACSQCPKRFKSPYGRKTHELTHSGIVFKCKMCDKSYRYKALLNAHNKKHHPEEYTKSDNEHS</sequence>
<organism evidence="9 10">
    <name type="scientific">Anopheles farauti</name>
    <dbReference type="NCBI Taxonomy" id="69004"/>
    <lineage>
        <taxon>Eukaryota</taxon>
        <taxon>Metazoa</taxon>
        <taxon>Ecdysozoa</taxon>
        <taxon>Arthropoda</taxon>
        <taxon>Hexapoda</taxon>
        <taxon>Insecta</taxon>
        <taxon>Pterygota</taxon>
        <taxon>Neoptera</taxon>
        <taxon>Endopterygota</taxon>
        <taxon>Diptera</taxon>
        <taxon>Nematocera</taxon>
        <taxon>Culicoidea</taxon>
        <taxon>Culicidae</taxon>
        <taxon>Anophelinae</taxon>
        <taxon>Anopheles</taxon>
    </lineage>
</organism>
<feature type="binding site" evidence="6">
    <location>
        <position position="54"/>
    </location>
    <ligand>
        <name>Zn(2+)</name>
        <dbReference type="ChEBI" id="CHEBI:29105"/>
    </ligand>
</feature>
<evidence type="ECO:0000313" key="9">
    <source>
        <dbReference type="EnsemblMetazoa" id="AFAF011021-PA"/>
    </source>
</evidence>
<keyword evidence="4 6" id="KW-0862">Zinc</keyword>
<dbReference type="AlphaFoldDB" id="A0A182QIR4"/>
<evidence type="ECO:0000256" key="3">
    <source>
        <dbReference type="ARBA" id="ARBA00022771"/>
    </source>
</evidence>
<dbReference type="PROSITE" id="PS51915">
    <property type="entry name" value="ZAD"/>
    <property type="match status" value="1"/>
</dbReference>
<evidence type="ECO:0000256" key="1">
    <source>
        <dbReference type="ARBA" id="ARBA00022723"/>
    </source>
</evidence>